<evidence type="ECO:0000256" key="2">
    <source>
        <dbReference type="ARBA" id="ARBA00022840"/>
    </source>
</evidence>
<dbReference type="Gene3D" id="3.30.1520.10">
    <property type="entry name" value="Phox-like domain"/>
    <property type="match status" value="1"/>
</dbReference>
<dbReference type="FunFam" id="2.60.200.20:FF:000005">
    <property type="entry name" value="Kinesin family member 16B"/>
    <property type="match status" value="1"/>
</dbReference>
<reference evidence="7" key="1">
    <citation type="submission" date="2015-12" db="EMBL/GenBank/DDBJ databases">
        <title>De novo transcriptome assembly of four potential Pierce s Disease insect vectors from Arizona vineyards.</title>
        <authorList>
            <person name="Tassone E.E."/>
        </authorList>
    </citation>
    <scope>NUCLEOTIDE SEQUENCE</scope>
</reference>
<dbReference type="EMBL" id="GEDC01002694">
    <property type="protein sequence ID" value="JAS34604.1"/>
    <property type="molecule type" value="Transcribed_RNA"/>
</dbReference>
<evidence type="ECO:0000256" key="3">
    <source>
        <dbReference type="ARBA" id="ARBA00023175"/>
    </source>
</evidence>
<evidence type="ECO:0000256" key="1">
    <source>
        <dbReference type="ARBA" id="ARBA00022741"/>
    </source>
</evidence>
<dbReference type="SMART" id="SM00312">
    <property type="entry name" value="PX"/>
    <property type="match status" value="1"/>
</dbReference>
<keyword evidence="3" id="KW-0505">Motor protein</keyword>
<dbReference type="InterPro" id="IPR001683">
    <property type="entry name" value="PX_dom"/>
</dbReference>
<proteinExistence type="predicted"/>
<dbReference type="PROSITE" id="PS50195">
    <property type="entry name" value="PX"/>
    <property type="match status" value="1"/>
</dbReference>
<evidence type="ECO:0000256" key="4">
    <source>
        <dbReference type="SAM" id="Coils"/>
    </source>
</evidence>
<feature type="non-terminal residue" evidence="7">
    <location>
        <position position="1"/>
    </location>
</feature>
<dbReference type="GO" id="GO:0005524">
    <property type="term" value="F:ATP binding"/>
    <property type="evidence" value="ECO:0007669"/>
    <property type="project" value="UniProtKB-KW"/>
</dbReference>
<protein>
    <recommendedName>
        <fullName evidence="6">PX domain-containing protein</fullName>
    </recommendedName>
</protein>
<dbReference type="SUPFAM" id="SSF49879">
    <property type="entry name" value="SMAD/FHA domain"/>
    <property type="match status" value="1"/>
</dbReference>
<dbReference type="Gene3D" id="2.60.200.20">
    <property type="match status" value="1"/>
</dbReference>
<keyword evidence="2" id="KW-0067">ATP-binding</keyword>
<keyword evidence="1" id="KW-0547">Nucleotide-binding</keyword>
<dbReference type="InterPro" id="IPR036871">
    <property type="entry name" value="PX_dom_sf"/>
</dbReference>
<organism evidence="7">
    <name type="scientific">Clastoptera arizonana</name>
    <name type="common">Arizona spittle bug</name>
    <dbReference type="NCBI Taxonomy" id="38151"/>
    <lineage>
        <taxon>Eukaryota</taxon>
        <taxon>Metazoa</taxon>
        <taxon>Ecdysozoa</taxon>
        <taxon>Arthropoda</taxon>
        <taxon>Hexapoda</taxon>
        <taxon>Insecta</taxon>
        <taxon>Pterygota</taxon>
        <taxon>Neoptera</taxon>
        <taxon>Paraneoptera</taxon>
        <taxon>Hemiptera</taxon>
        <taxon>Auchenorrhyncha</taxon>
        <taxon>Cercopoidea</taxon>
        <taxon>Clastopteridae</taxon>
        <taxon>Clastoptera</taxon>
    </lineage>
</organism>
<feature type="domain" description="PX" evidence="6">
    <location>
        <begin position="709"/>
        <end position="814"/>
    </location>
</feature>
<dbReference type="SUPFAM" id="SSF64268">
    <property type="entry name" value="PX domain"/>
    <property type="match status" value="1"/>
</dbReference>
<dbReference type="Pfam" id="PF00787">
    <property type="entry name" value="PX"/>
    <property type="match status" value="1"/>
</dbReference>
<feature type="non-terminal residue" evidence="7">
    <location>
        <position position="814"/>
    </location>
</feature>
<accession>A0A1B6E9R3</accession>
<evidence type="ECO:0000259" key="6">
    <source>
        <dbReference type="PROSITE" id="PS50195"/>
    </source>
</evidence>
<name>A0A1B6E9R3_9HEMI</name>
<dbReference type="InterPro" id="IPR000253">
    <property type="entry name" value="FHA_dom"/>
</dbReference>
<dbReference type="GO" id="GO:0035091">
    <property type="term" value="F:phosphatidylinositol binding"/>
    <property type="evidence" value="ECO:0007669"/>
    <property type="project" value="InterPro"/>
</dbReference>
<keyword evidence="4" id="KW-0175">Coiled coil</keyword>
<dbReference type="PANTHER" id="PTHR47117:SF6">
    <property type="entry name" value="KINESIN-LIKE PROTEIN KIF16B"/>
    <property type="match status" value="1"/>
</dbReference>
<dbReference type="InterPro" id="IPR008984">
    <property type="entry name" value="SMAD_FHA_dom_sf"/>
</dbReference>
<dbReference type="AlphaFoldDB" id="A0A1B6E9R3"/>
<dbReference type="CDD" id="cd22708">
    <property type="entry name" value="FHA_KIF16"/>
    <property type="match status" value="1"/>
</dbReference>
<dbReference type="PANTHER" id="PTHR47117">
    <property type="entry name" value="STAR-RELATED LIPID TRANSFER PROTEIN 9"/>
    <property type="match status" value="1"/>
</dbReference>
<evidence type="ECO:0000313" key="7">
    <source>
        <dbReference type="EMBL" id="JAS34604.1"/>
    </source>
</evidence>
<sequence>SFPQTQSFLFLQDFLCLRKAGTGVVLDSDMPHLIGIDDDLLSTGVTLYHLKDGETTIGTEEAATKPDILLNGQGIETNHCTITLYAGVATLIPHQQAQCLVNGLAVDKPTRLSQGCNILLGRTNMFRYNDPVEAEKLRKEGSRSLLNLSRLSLLSWSAPDLVVSNENLHVHSDESEKHEALEQQRTELLKEKEAFKLEQAEKEQGWEKEQRQKREALEIAQKQLEQERQQMEEVYQEQCKRLADDWQRLEKHQAESLATLHSKEAELDKRRQLLQCEKDEELAAICGERKALIDIRGSILQKNKEFLECVANKLQLLSTNNNEVLKKDEFRSLLVLAAEKYCEGLQTSLCWSDVNLTNPEGSAWLNLSTGIVKDIINHHKATLASLESELRSKAISVYQRERRVSEIDRELNCDTSAPSLAVQDLQIHEPETFLSRTEEEQNNIFQRKQSLSLDLLSTTGTKHDDSPETCDTFHTASPPSPPVMSDSGVGLGLEESTLRPTTWVDDSDDGSSIDDSYKKTLMQNYVQSSVVLSKLNNLDKPKERAEMMRVLKELMRKITRQRLLIMHSLESDIDTAETNKQISLLQELKKEYISLEKLLKCENGKENMHIENVYEESDDFSTSADDTNSDSVCDSVKIHGSKFLNASSRSISDLPRRLFPDRAQYPLSPIMNCSLSSQHMDRLQTYNCALARSMPSLNPVSGWSNNSDCVLEVQVPTYVLRGAGSSTHYAYEVRLRVGDEYWAILRRYSRFRELHMNMKHKYGKKVAALHFPPRRLFSRQAEWLAKERRPQLEAYLNSLLALCMEIPGTPLHLA</sequence>
<feature type="region of interest" description="Disordered" evidence="5">
    <location>
        <begin position="459"/>
        <end position="487"/>
    </location>
</feature>
<feature type="coiled-coil region" evidence="4">
    <location>
        <begin position="171"/>
        <end position="241"/>
    </location>
</feature>
<evidence type="ECO:0000256" key="5">
    <source>
        <dbReference type="SAM" id="MobiDB-lite"/>
    </source>
</evidence>
<dbReference type="Pfam" id="PF00498">
    <property type="entry name" value="FHA"/>
    <property type="match status" value="1"/>
</dbReference>
<gene>
    <name evidence="7" type="ORF">g.29871</name>
</gene>